<organism evidence="2 3">
    <name type="scientific">Anaerolinea thermophila (strain DSM 14523 / JCM 11388 / NBRC 100420 / UNI-1)</name>
    <dbReference type="NCBI Taxonomy" id="926569"/>
    <lineage>
        <taxon>Bacteria</taxon>
        <taxon>Bacillati</taxon>
        <taxon>Chloroflexota</taxon>
        <taxon>Anaerolineae</taxon>
        <taxon>Anaerolineales</taxon>
        <taxon>Anaerolineaceae</taxon>
        <taxon>Anaerolinea</taxon>
    </lineage>
</organism>
<name>E8MXV0_ANATU</name>
<dbReference type="InParanoid" id="E8MXV0"/>
<dbReference type="EMBL" id="AP012029">
    <property type="protein sequence ID" value="BAJ64181.1"/>
    <property type="molecule type" value="Genomic_DNA"/>
</dbReference>
<dbReference type="STRING" id="926569.ANT_21550"/>
<dbReference type="PROSITE" id="PS51257">
    <property type="entry name" value="PROKAR_LIPOPROTEIN"/>
    <property type="match status" value="1"/>
</dbReference>
<evidence type="ECO:0008006" key="4">
    <source>
        <dbReference type="Google" id="ProtNLM"/>
    </source>
</evidence>
<evidence type="ECO:0000256" key="1">
    <source>
        <dbReference type="SAM" id="SignalP"/>
    </source>
</evidence>
<dbReference type="KEGG" id="atm:ANT_21550"/>
<gene>
    <name evidence="2" type="ordered locus">ANT_21550</name>
</gene>
<feature type="signal peptide" evidence="1">
    <location>
        <begin position="1"/>
        <end position="23"/>
    </location>
</feature>
<dbReference type="HOGENOM" id="CLU_1131755_0_0_0"/>
<proteinExistence type="predicted"/>
<keyword evidence="1" id="KW-0732">Signal</keyword>
<accession>E8MXV0</accession>
<evidence type="ECO:0000313" key="3">
    <source>
        <dbReference type="Proteomes" id="UP000008922"/>
    </source>
</evidence>
<dbReference type="Proteomes" id="UP000008922">
    <property type="component" value="Chromosome"/>
</dbReference>
<dbReference type="AlphaFoldDB" id="E8MXV0"/>
<keyword evidence="3" id="KW-1185">Reference proteome</keyword>
<protein>
    <recommendedName>
        <fullName evidence="4">Lipoprotein</fullName>
    </recommendedName>
</protein>
<reference evidence="2 3" key="1">
    <citation type="submission" date="2010-12" db="EMBL/GenBank/DDBJ databases">
        <title>Whole genome sequence of Anaerolinea thermophila UNI-1.</title>
        <authorList>
            <person name="Narita-Yamada S."/>
            <person name="Kishi E."/>
            <person name="Watanabe Y."/>
            <person name="Takasaki K."/>
            <person name="Ankai A."/>
            <person name="Oguchi A."/>
            <person name="Fukui S."/>
            <person name="Takahashi M."/>
            <person name="Yashiro I."/>
            <person name="Hosoyama A."/>
            <person name="Sekiguchi Y."/>
            <person name="Hanada S."/>
            <person name="Fujita N."/>
        </authorList>
    </citation>
    <scope>NUCLEOTIDE SEQUENCE [LARGE SCALE GENOMIC DNA]</scope>
    <source>
        <strain evidence="3">DSM 14523 / JCM 11388 / NBRC 100420 / UNI-1</strain>
    </source>
</reference>
<feature type="chain" id="PRO_5003227940" description="Lipoprotein" evidence="1">
    <location>
        <begin position="24"/>
        <end position="245"/>
    </location>
</feature>
<evidence type="ECO:0000313" key="2">
    <source>
        <dbReference type="EMBL" id="BAJ64181.1"/>
    </source>
</evidence>
<sequence>MKMRKTILFMLLLVFLAGCSLRATPTPTATPRPTSTPTEEVRYYPKLDASMRQELLYRVAKPKQYYREVVLPDGMKYEAFWLMVISSGKTETLKTGQYDLDVVWVYERNLDTAYYPLVVGVWDGEIYTPYYTGYTGAPERQAYLMFLEEKGVLERGRKLFPSVADQSGGYVSLHKQIEWDRCGDSTYCHLGRYMQETYRMDRKVIGQYAGLDPIPEGWALAWMWDAAMENYLPSEQKIDLPQGGE</sequence>